<evidence type="ECO:0000313" key="2">
    <source>
        <dbReference type="Proteomes" id="UP000789831"/>
    </source>
</evidence>
<name>A0A9N8WJL3_9GLOM</name>
<dbReference type="CDD" id="cd21459">
    <property type="entry name" value="DLC-like_TCTEX1D2"/>
    <property type="match status" value="1"/>
</dbReference>
<dbReference type="AlphaFoldDB" id="A0A9N8WJL3"/>
<dbReference type="GO" id="GO:0045505">
    <property type="term" value="F:dynein intermediate chain binding"/>
    <property type="evidence" value="ECO:0007669"/>
    <property type="project" value="TreeGrafter"/>
</dbReference>
<dbReference type="Gene3D" id="3.30.1140.40">
    <property type="entry name" value="Tctex-1"/>
    <property type="match status" value="1"/>
</dbReference>
<comment type="caution">
    <text evidence="1">The sequence shown here is derived from an EMBL/GenBank/DDBJ whole genome shotgun (WGS) entry which is preliminary data.</text>
</comment>
<dbReference type="PANTHER" id="PTHR21255">
    <property type="entry name" value="T-COMPLEX-ASSOCIATED-TESTIS-EXPRESSED 1/ DYNEIN LIGHT CHAIN"/>
    <property type="match status" value="1"/>
</dbReference>
<accession>A0A9N8WJL3</accession>
<reference evidence="1" key="1">
    <citation type="submission" date="2021-06" db="EMBL/GenBank/DDBJ databases">
        <authorList>
            <person name="Kallberg Y."/>
            <person name="Tangrot J."/>
            <person name="Rosling A."/>
        </authorList>
    </citation>
    <scope>NUCLEOTIDE SEQUENCE</scope>
    <source>
        <strain evidence="1">MT106</strain>
    </source>
</reference>
<dbReference type="OrthoDB" id="10260741at2759"/>
<gene>
    <name evidence="1" type="ORF">AGERDE_LOCUS3790</name>
</gene>
<keyword evidence="2" id="KW-1185">Reference proteome</keyword>
<dbReference type="Proteomes" id="UP000789831">
    <property type="component" value="Unassembled WGS sequence"/>
</dbReference>
<protein>
    <submittedName>
        <fullName evidence="1">5681_t:CDS:1</fullName>
    </submittedName>
</protein>
<dbReference type="InterPro" id="IPR005334">
    <property type="entry name" value="Tctex-1-like"/>
</dbReference>
<dbReference type="GO" id="GO:0005737">
    <property type="term" value="C:cytoplasm"/>
    <property type="evidence" value="ECO:0007669"/>
    <property type="project" value="TreeGrafter"/>
</dbReference>
<evidence type="ECO:0000313" key="1">
    <source>
        <dbReference type="EMBL" id="CAG8491781.1"/>
    </source>
</evidence>
<dbReference type="PANTHER" id="PTHR21255:SF7">
    <property type="entry name" value="DYNEIN LIGHT CHAIN TCTEX-TYPE PROTEIN 2B"/>
    <property type="match status" value="1"/>
</dbReference>
<dbReference type="GO" id="GO:0005868">
    <property type="term" value="C:cytoplasmic dynein complex"/>
    <property type="evidence" value="ECO:0007669"/>
    <property type="project" value="TreeGrafter"/>
</dbReference>
<dbReference type="Pfam" id="PF03645">
    <property type="entry name" value="Tctex-1"/>
    <property type="match status" value="1"/>
</dbReference>
<dbReference type="GO" id="GO:0007018">
    <property type="term" value="P:microtubule-based movement"/>
    <property type="evidence" value="ECO:0007669"/>
    <property type="project" value="TreeGrafter"/>
</dbReference>
<proteinExistence type="predicted"/>
<dbReference type="InterPro" id="IPR038586">
    <property type="entry name" value="Tctex-1-like_sf"/>
</dbReference>
<dbReference type="EMBL" id="CAJVPL010000396">
    <property type="protein sequence ID" value="CAG8491781.1"/>
    <property type="molecule type" value="Genomic_DNA"/>
</dbReference>
<organism evidence="1 2">
    <name type="scientific">Ambispora gerdemannii</name>
    <dbReference type="NCBI Taxonomy" id="144530"/>
    <lineage>
        <taxon>Eukaryota</taxon>
        <taxon>Fungi</taxon>
        <taxon>Fungi incertae sedis</taxon>
        <taxon>Mucoromycota</taxon>
        <taxon>Glomeromycotina</taxon>
        <taxon>Glomeromycetes</taxon>
        <taxon>Archaeosporales</taxon>
        <taxon>Ambisporaceae</taxon>
        <taxon>Ambispora</taxon>
    </lineage>
</organism>
<sequence>MSISSFDFDSRRASEDVGGGGFAIRPSFAKKFNQRVANDIIKQILSDRLKDAIYDKDQAPGWAREIAEEIKKKLLELDLSKYKYVVNVTIMENKGEGARMQCQCYWDSDTDNIAQEVFTNDSLICVAVAFGVYLY</sequence>